<evidence type="ECO:0000256" key="4">
    <source>
        <dbReference type="ARBA" id="ARBA00023163"/>
    </source>
</evidence>
<accession>A0A1D9LK18</accession>
<dbReference type="InterPro" id="IPR058163">
    <property type="entry name" value="LysR-type_TF_proteobact-type"/>
</dbReference>
<dbReference type="KEGG" id="cvc:BKX93_17130"/>
<dbReference type="AlphaFoldDB" id="A0A1D9LK18"/>
<dbReference type="RefSeq" id="WP_021478244.1">
    <property type="nucleotide sequence ID" value="NZ_CP017707.1"/>
</dbReference>
<keyword evidence="4" id="KW-0804">Transcription</keyword>
<dbReference type="GO" id="GO:0006351">
    <property type="term" value="P:DNA-templated transcription"/>
    <property type="evidence" value="ECO:0007669"/>
    <property type="project" value="TreeGrafter"/>
</dbReference>
<evidence type="ECO:0000256" key="2">
    <source>
        <dbReference type="ARBA" id="ARBA00023015"/>
    </source>
</evidence>
<organism evidence="6 7">
    <name type="scientific">Chromobacterium vaccinii</name>
    <dbReference type="NCBI Taxonomy" id="1108595"/>
    <lineage>
        <taxon>Bacteria</taxon>
        <taxon>Pseudomonadati</taxon>
        <taxon>Pseudomonadota</taxon>
        <taxon>Betaproteobacteria</taxon>
        <taxon>Neisseriales</taxon>
        <taxon>Chromobacteriaceae</taxon>
        <taxon>Chromobacterium</taxon>
    </lineage>
</organism>
<dbReference type="GO" id="GO:0043565">
    <property type="term" value="F:sequence-specific DNA binding"/>
    <property type="evidence" value="ECO:0007669"/>
    <property type="project" value="TreeGrafter"/>
</dbReference>
<evidence type="ECO:0000259" key="5">
    <source>
        <dbReference type="PROSITE" id="PS50931"/>
    </source>
</evidence>
<keyword evidence="3" id="KW-0238">DNA-binding</keyword>
<name>A0A1D9LK18_9NEIS</name>
<sequence>MNNFNIVVSFLRSVEEGNFSQAARCMGLTPAAVSKHVQQLESELGVRLVHRNTRALALTAVGEMYFQRMSNLYSELRQLEQDVRHHGSEVGGRLRLTLPNGIGRNYFLPVLNEFSQLHQSLKLELHFEDRIVDLVRDGYDAGIGDQLAKDSSFVAKALLPLQRLVFASPAYLTRSGTPQTLADLDGHDCIRVVSQNSGRLMPWEFNDNGVLRRVEVEGRLTVNDPFAACEAALQGAGLAMIGTVQAYPYLATRRLVPLLTDFAPPPRSIYFYYAHRRHLSLPVRLLQDFLMVRMQKSMPPIFGDGYRWPA</sequence>
<dbReference type="STRING" id="1108595.BKX93_17130"/>
<keyword evidence="2" id="KW-0805">Transcription regulation</keyword>
<evidence type="ECO:0000256" key="3">
    <source>
        <dbReference type="ARBA" id="ARBA00023125"/>
    </source>
</evidence>
<feature type="domain" description="HTH lysR-type" evidence="5">
    <location>
        <begin position="14"/>
        <end position="59"/>
    </location>
</feature>
<dbReference type="PANTHER" id="PTHR30537">
    <property type="entry name" value="HTH-TYPE TRANSCRIPTIONAL REGULATOR"/>
    <property type="match status" value="1"/>
</dbReference>
<dbReference type="InterPro" id="IPR036390">
    <property type="entry name" value="WH_DNA-bd_sf"/>
</dbReference>
<dbReference type="Proteomes" id="UP000178776">
    <property type="component" value="Chromosome"/>
</dbReference>
<dbReference type="GO" id="GO:0003700">
    <property type="term" value="F:DNA-binding transcription factor activity"/>
    <property type="evidence" value="ECO:0007669"/>
    <property type="project" value="InterPro"/>
</dbReference>
<dbReference type="FunFam" id="1.10.10.10:FF:000001">
    <property type="entry name" value="LysR family transcriptional regulator"/>
    <property type="match status" value="1"/>
</dbReference>
<dbReference type="SUPFAM" id="SSF46785">
    <property type="entry name" value="Winged helix' DNA-binding domain"/>
    <property type="match status" value="1"/>
</dbReference>
<dbReference type="Pfam" id="PF00126">
    <property type="entry name" value="HTH_1"/>
    <property type="match status" value="1"/>
</dbReference>
<dbReference type="Gene3D" id="1.10.10.10">
    <property type="entry name" value="Winged helix-like DNA-binding domain superfamily/Winged helix DNA-binding domain"/>
    <property type="match status" value="1"/>
</dbReference>
<reference evidence="6 7" key="1">
    <citation type="submission" date="2016-10" db="EMBL/GenBank/DDBJ databases">
        <title>Chromobacterium muskegensis sp. nov., an insecticidal bacterium isolated from Sphagnum bogs.</title>
        <authorList>
            <person name="Sparks M.E."/>
            <person name="Blackburn M.B."/>
            <person name="Gundersen-Rindal D.E."/>
            <person name="Mitchell A."/>
            <person name="Farrar R."/>
            <person name="Kuhar D."/>
        </authorList>
    </citation>
    <scope>NUCLEOTIDE SEQUENCE [LARGE SCALE GENOMIC DNA]</scope>
    <source>
        <strain evidence="6 7">21-1</strain>
    </source>
</reference>
<evidence type="ECO:0000313" key="7">
    <source>
        <dbReference type="Proteomes" id="UP000178776"/>
    </source>
</evidence>
<proteinExistence type="inferred from homology"/>
<dbReference type="Gene3D" id="3.40.190.290">
    <property type="match status" value="1"/>
</dbReference>
<dbReference type="InterPro" id="IPR005119">
    <property type="entry name" value="LysR_subst-bd"/>
</dbReference>
<gene>
    <name evidence="6" type="ORF">BKX93_17130</name>
</gene>
<evidence type="ECO:0000256" key="1">
    <source>
        <dbReference type="ARBA" id="ARBA00009437"/>
    </source>
</evidence>
<dbReference type="EMBL" id="CP017707">
    <property type="protein sequence ID" value="AOZ51549.1"/>
    <property type="molecule type" value="Genomic_DNA"/>
</dbReference>
<evidence type="ECO:0000313" key="6">
    <source>
        <dbReference type="EMBL" id="AOZ51549.1"/>
    </source>
</evidence>
<dbReference type="Pfam" id="PF03466">
    <property type="entry name" value="LysR_substrate"/>
    <property type="match status" value="1"/>
</dbReference>
<comment type="similarity">
    <text evidence="1">Belongs to the LysR transcriptional regulatory family.</text>
</comment>
<dbReference type="InterPro" id="IPR000847">
    <property type="entry name" value="LysR_HTH_N"/>
</dbReference>
<dbReference type="PROSITE" id="PS50931">
    <property type="entry name" value="HTH_LYSR"/>
    <property type="match status" value="1"/>
</dbReference>
<dbReference type="GeneID" id="68842931"/>
<protein>
    <recommendedName>
        <fullName evidence="5">HTH lysR-type domain-containing protein</fullName>
    </recommendedName>
</protein>
<dbReference type="SUPFAM" id="SSF53850">
    <property type="entry name" value="Periplasmic binding protein-like II"/>
    <property type="match status" value="1"/>
</dbReference>
<dbReference type="InterPro" id="IPR036388">
    <property type="entry name" value="WH-like_DNA-bd_sf"/>
</dbReference>
<dbReference type="PANTHER" id="PTHR30537:SF72">
    <property type="entry name" value="LYSR FAMILY TRANSCRIPTIONAL REGULATOR"/>
    <property type="match status" value="1"/>
</dbReference>
<dbReference type="CDD" id="cd08422">
    <property type="entry name" value="PBP2_CrgA_like"/>
    <property type="match status" value="1"/>
</dbReference>